<comment type="caution">
    <text evidence="9">The sequence shown here is derived from an EMBL/GenBank/DDBJ whole genome shotgun (WGS) entry which is preliminary data.</text>
</comment>
<gene>
    <name evidence="9" type="ORF">PG996_013059</name>
</gene>
<evidence type="ECO:0000256" key="1">
    <source>
        <dbReference type="ARBA" id="ARBA00004141"/>
    </source>
</evidence>
<keyword evidence="4" id="KW-0378">Hydrolase</keyword>
<sequence length="230" mass="25411">MQSISRQRLAHPYFSAYTLASGERFIRIFIPGFIGINTLVYGAWLYTTIKPRLQPRHGREPPSLSSRASRVIERLTRWLTPGFMRDNFLLDIRNLRAGRWWTLLSHAISHRGLSHLASSMAAFHAFAGLAMRLCDPLNVAVILCLGSAVAGGLAQVIDWHYRQGDGAVQQRGNVRIIPVYQAHGASAITMGLAMAVTVLRPSMLVTSPLLPLRAHADLGVRSGLVLVRLV</sequence>
<dbReference type="PANTHER" id="PTHR43731:SF14">
    <property type="entry name" value="PRESENILIN-ASSOCIATED RHOMBOID-LIKE PROTEIN, MITOCHONDRIAL"/>
    <property type="match status" value="1"/>
</dbReference>
<dbReference type="InterPro" id="IPR022764">
    <property type="entry name" value="Peptidase_S54_rhomboid_dom"/>
</dbReference>
<organism evidence="9 10">
    <name type="scientific">Apiospora saccharicola</name>
    <dbReference type="NCBI Taxonomy" id="335842"/>
    <lineage>
        <taxon>Eukaryota</taxon>
        <taxon>Fungi</taxon>
        <taxon>Dikarya</taxon>
        <taxon>Ascomycota</taxon>
        <taxon>Pezizomycotina</taxon>
        <taxon>Sordariomycetes</taxon>
        <taxon>Xylariomycetidae</taxon>
        <taxon>Amphisphaeriales</taxon>
        <taxon>Apiosporaceae</taxon>
        <taxon>Apiospora</taxon>
    </lineage>
</organism>
<evidence type="ECO:0000256" key="5">
    <source>
        <dbReference type="ARBA" id="ARBA00022989"/>
    </source>
</evidence>
<feature type="domain" description="Peptidase S54 rhomboid" evidence="8">
    <location>
        <begin position="98"/>
        <end position="201"/>
    </location>
</feature>
<dbReference type="InterPro" id="IPR050925">
    <property type="entry name" value="Rhomboid_protease_S54"/>
</dbReference>
<dbReference type="PANTHER" id="PTHR43731">
    <property type="entry name" value="RHOMBOID PROTEASE"/>
    <property type="match status" value="1"/>
</dbReference>
<proteinExistence type="inferred from homology"/>
<evidence type="ECO:0000313" key="10">
    <source>
        <dbReference type="Proteomes" id="UP001446871"/>
    </source>
</evidence>
<dbReference type="InterPro" id="IPR035952">
    <property type="entry name" value="Rhomboid-like_sf"/>
</dbReference>
<dbReference type="Gene3D" id="1.20.1540.10">
    <property type="entry name" value="Rhomboid-like"/>
    <property type="match status" value="1"/>
</dbReference>
<keyword evidence="5 7" id="KW-1133">Transmembrane helix</keyword>
<keyword evidence="10" id="KW-1185">Reference proteome</keyword>
<reference evidence="9 10" key="1">
    <citation type="submission" date="2023-01" db="EMBL/GenBank/DDBJ databases">
        <title>Analysis of 21 Apiospora genomes using comparative genomics revels a genus with tremendous synthesis potential of carbohydrate active enzymes and secondary metabolites.</title>
        <authorList>
            <person name="Sorensen T."/>
        </authorList>
    </citation>
    <scope>NUCLEOTIDE SEQUENCE [LARGE SCALE GENOMIC DNA]</scope>
    <source>
        <strain evidence="9 10">CBS 83171</strain>
    </source>
</reference>
<accession>A0ABR1U4D8</accession>
<evidence type="ECO:0000256" key="4">
    <source>
        <dbReference type="ARBA" id="ARBA00022801"/>
    </source>
</evidence>
<comment type="subcellular location">
    <subcellularLocation>
        <location evidence="1">Membrane</location>
        <topology evidence="1">Multi-pass membrane protein</topology>
    </subcellularLocation>
</comment>
<evidence type="ECO:0000313" key="9">
    <source>
        <dbReference type="EMBL" id="KAK8053758.1"/>
    </source>
</evidence>
<dbReference type="EMBL" id="JAQQWM010000008">
    <property type="protein sequence ID" value="KAK8053758.1"/>
    <property type="molecule type" value="Genomic_DNA"/>
</dbReference>
<comment type="similarity">
    <text evidence="2">Belongs to the peptidase S54 family.</text>
</comment>
<dbReference type="Pfam" id="PF01694">
    <property type="entry name" value="Rhomboid"/>
    <property type="match status" value="1"/>
</dbReference>
<dbReference type="SUPFAM" id="SSF144091">
    <property type="entry name" value="Rhomboid-like"/>
    <property type="match status" value="1"/>
</dbReference>
<evidence type="ECO:0000256" key="7">
    <source>
        <dbReference type="SAM" id="Phobius"/>
    </source>
</evidence>
<protein>
    <recommendedName>
        <fullName evidence="8">Peptidase S54 rhomboid domain-containing protein</fullName>
    </recommendedName>
</protein>
<feature type="transmembrane region" description="Helical" evidence="7">
    <location>
        <begin position="25"/>
        <end position="46"/>
    </location>
</feature>
<evidence type="ECO:0000259" key="8">
    <source>
        <dbReference type="Pfam" id="PF01694"/>
    </source>
</evidence>
<evidence type="ECO:0000256" key="3">
    <source>
        <dbReference type="ARBA" id="ARBA00022692"/>
    </source>
</evidence>
<dbReference type="Proteomes" id="UP001446871">
    <property type="component" value="Unassembled WGS sequence"/>
</dbReference>
<keyword evidence="3 7" id="KW-0812">Transmembrane</keyword>
<name>A0ABR1U4D8_9PEZI</name>
<evidence type="ECO:0000256" key="6">
    <source>
        <dbReference type="ARBA" id="ARBA00023136"/>
    </source>
</evidence>
<keyword evidence="6 7" id="KW-0472">Membrane</keyword>
<evidence type="ECO:0000256" key="2">
    <source>
        <dbReference type="ARBA" id="ARBA00009045"/>
    </source>
</evidence>